<feature type="region of interest" description="Disordered" evidence="1">
    <location>
        <begin position="1"/>
        <end position="34"/>
    </location>
</feature>
<feature type="region of interest" description="Disordered" evidence="1">
    <location>
        <begin position="273"/>
        <end position="335"/>
    </location>
</feature>
<keyword evidence="3" id="KW-1185">Reference proteome</keyword>
<gene>
    <name evidence="2" type="ORF">PR048_018387</name>
</gene>
<protein>
    <submittedName>
        <fullName evidence="2">Uncharacterized protein</fullName>
    </submittedName>
</protein>
<dbReference type="Proteomes" id="UP001159363">
    <property type="component" value="Chromosome 5"/>
</dbReference>
<name>A0ABQ9HCI7_9NEOP</name>
<evidence type="ECO:0000313" key="3">
    <source>
        <dbReference type="Proteomes" id="UP001159363"/>
    </source>
</evidence>
<evidence type="ECO:0000256" key="1">
    <source>
        <dbReference type="SAM" id="MobiDB-lite"/>
    </source>
</evidence>
<evidence type="ECO:0000313" key="2">
    <source>
        <dbReference type="EMBL" id="KAJ8881901.1"/>
    </source>
</evidence>
<proteinExistence type="predicted"/>
<sequence length="399" mass="43753">MLRKMPRTNTPQVQLQRNQRLQATSDSVAGSKTPVVKKNPINITKVSKSTPSNTVKTTRLGSGVNVKPRQALGVNKTRINPNNSIDVQVEMSCKNEEQSVEGCIANTLREKQETEARFRQNTDILATPVKRIITNTRNVWKARPKLQHVSKGGTSVSVSKSVSVGGSTPGLTGSAGTVQSKSILKKSGFQENKNIMRSEHLTASTSGPTTKGNFVLYTDGIVSDDSLPVTENHTVDKSRVVSLINTHKNNAAHTIVKKQHIVRKPMILPVLDTDDTDSLNEESTVVQEHASQSQSSTDENSPTQDEPVIHQNFRRLGSHSTSKETASSGVTRANVSRPAVEKKNIVSLRSVKYGSEPVVQPASKVRRLPPEYEGKYKIIMPKGWVPYKQATWKDNHGGE</sequence>
<feature type="compositionally biased region" description="Polar residues" evidence="1">
    <location>
        <begin position="281"/>
        <end position="304"/>
    </location>
</feature>
<organism evidence="2 3">
    <name type="scientific">Dryococelus australis</name>
    <dbReference type="NCBI Taxonomy" id="614101"/>
    <lineage>
        <taxon>Eukaryota</taxon>
        <taxon>Metazoa</taxon>
        <taxon>Ecdysozoa</taxon>
        <taxon>Arthropoda</taxon>
        <taxon>Hexapoda</taxon>
        <taxon>Insecta</taxon>
        <taxon>Pterygota</taxon>
        <taxon>Neoptera</taxon>
        <taxon>Polyneoptera</taxon>
        <taxon>Phasmatodea</taxon>
        <taxon>Verophasmatodea</taxon>
        <taxon>Anareolatae</taxon>
        <taxon>Phasmatidae</taxon>
        <taxon>Eurycanthinae</taxon>
        <taxon>Dryococelus</taxon>
    </lineage>
</organism>
<feature type="compositionally biased region" description="Polar residues" evidence="1">
    <location>
        <begin position="318"/>
        <end position="334"/>
    </location>
</feature>
<reference evidence="2 3" key="1">
    <citation type="submission" date="2023-02" db="EMBL/GenBank/DDBJ databases">
        <title>LHISI_Scaffold_Assembly.</title>
        <authorList>
            <person name="Stuart O.P."/>
            <person name="Cleave R."/>
            <person name="Magrath M.J.L."/>
            <person name="Mikheyev A.S."/>
        </authorList>
    </citation>
    <scope>NUCLEOTIDE SEQUENCE [LARGE SCALE GENOMIC DNA]</scope>
    <source>
        <strain evidence="2">Daus_M_001</strain>
        <tissue evidence="2">Leg muscle</tissue>
    </source>
</reference>
<accession>A0ABQ9HCI7</accession>
<comment type="caution">
    <text evidence="2">The sequence shown here is derived from an EMBL/GenBank/DDBJ whole genome shotgun (WGS) entry which is preliminary data.</text>
</comment>
<dbReference type="EMBL" id="JARBHB010000006">
    <property type="protein sequence ID" value="KAJ8881901.1"/>
    <property type="molecule type" value="Genomic_DNA"/>
</dbReference>
<feature type="compositionally biased region" description="Polar residues" evidence="1">
    <location>
        <begin position="7"/>
        <end position="30"/>
    </location>
</feature>